<comment type="caution">
    <text evidence="1">The sequence shown here is derived from an EMBL/GenBank/DDBJ whole genome shotgun (WGS) entry which is preliminary data.</text>
</comment>
<protein>
    <submittedName>
        <fullName evidence="1">Uncharacterized protein</fullName>
    </submittedName>
</protein>
<organism evidence="1 2">
    <name type="scientific">Portunus trituberculatus</name>
    <name type="common">Swimming crab</name>
    <name type="synonym">Neptunus trituberculatus</name>
    <dbReference type="NCBI Taxonomy" id="210409"/>
    <lineage>
        <taxon>Eukaryota</taxon>
        <taxon>Metazoa</taxon>
        <taxon>Ecdysozoa</taxon>
        <taxon>Arthropoda</taxon>
        <taxon>Crustacea</taxon>
        <taxon>Multicrustacea</taxon>
        <taxon>Malacostraca</taxon>
        <taxon>Eumalacostraca</taxon>
        <taxon>Eucarida</taxon>
        <taxon>Decapoda</taxon>
        <taxon>Pleocyemata</taxon>
        <taxon>Brachyura</taxon>
        <taxon>Eubrachyura</taxon>
        <taxon>Portunoidea</taxon>
        <taxon>Portunidae</taxon>
        <taxon>Portuninae</taxon>
        <taxon>Portunus</taxon>
    </lineage>
</organism>
<evidence type="ECO:0000313" key="1">
    <source>
        <dbReference type="EMBL" id="MPC58149.1"/>
    </source>
</evidence>
<dbReference type="AlphaFoldDB" id="A0A5B7GKT7"/>
<keyword evidence="2" id="KW-1185">Reference proteome</keyword>
<reference evidence="1 2" key="1">
    <citation type="submission" date="2019-05" db="EMBL/GenBank/DDBJ databases">
        <title>Another draft genome of Portunus trituberculatus and its Hox gene families provides insights of decapod evolution.</title>
        <authorList>
            <person name="Jeong J.-H."/>
            <person name="Song I."/>
            <person name="Kim S."/>
            <person name="Choi T."/>
            <person name="Kim D."/>
            <person name="Ryu S."/>
            <person name="Kim W."/>
        </authorList>
    </citation>
    <scope>NUCLEOTIDE SEQUENCE [LARGE SCALE GENOMIC DNA]</scope>
    <source>
        <tissue evidence="1">Muscle</tissue>
    </source>
</reference>
<name>A0A5B7GKT7_PORTR</name>
<evidence type="ECO:0000313" key="2">
    <source>
        <dbReference type="Proteomes" id="UP000324222"/>
    </source>
</evidence>
<sequence>MLGHFGGMLSMRLRAGAGPCFCFELKMGKGREVSGARFVHERRWCIQKPVSLCDTAGL</sequence>
<gene>
    <name evidence="1" type="ORF">E2C01_052144</name>
</gene>
<dbReference type="Proteomes" id="UP000324222">
    <property type="component" value="Unassembled WGS sequence"/>
</dbReference>
<dbReference type="EMBL" id="VSRR010015420">
    <property type="protein sequence ID" value="MPC58149.1"/>
    <property type="molecule type" value="Genomic_DNA"/>
</dbReference>
<accession>A0A5B7GKT7</accession>
<proteinExistence type="predicted"/>